<evidence type="ECO:0000313" key="1">
    <source>
        <dbReference type="EMBL" id="MBW3099283.1"/>
    </source>
</evidence>
<keyword evidence="2" id="KW-1185">Reference proteome</keyword>
<evidence type="ECO:0000313" key="2">
    <source>
        <dbReference type="Proteomes" id="UP001430804"/>
    </source>
</evidence>
<protein>
    <submittedName>
        <fullName evidence="1">Uncharacterized protein</fullName>
    </submittedName>
</protein>
<accession>A0ABS6WTJ6</accession>
<dbReference type="Proteomes" id="UP001430804">
    <property type="component" value="Unassembled WGS sequence"/>
</dbReference>
<dbReference type="RefSeq" id="WP_219203611.1">
    <property type="nucleotide sequence ID" value="NZ_JAHWQX010000012.1"/>
</dbReference>
<comment type="caution">
    <text evidence="1">The sequence shown here is derived from an EMBL/GenBank/DDBJ whole genome shotgun (WGS) entry which is preliminary data.</text>
</comment>
<gene>
    <name evidence="1" type="ORF">KY465_18530</name>
</gene>
<proteinExistence type="predicted"/>
<reference evidence="1" key="1">
    <citation type="submission" date="2021-07" db="EMBL/GenBank/DDBJ databases">
        <title>Pseudohoeflea marina sp. nov. a polyhydroxyalcanoate-producing bacterium.</title>
        <authorList>
            <person name="Zheng W."/>
            <person name="Yu S."/>
            <person name="Huang Y."/>
        </authorList>
    </citation>
    <scope>NUCLEOTIDE SEQUENCE</scope>
    <source>
        <strain evidence="1">DP4N28-3</strain>
    </source>
</reference>
<name>A0ABS6WTJ6_9HYPH</name>
<dbReference type="EMBL" id="JAHWQX010000012">
    <property type="protein sequence ID" value="MBW3099283.1"/>
    <property type="molecule type" value="Genomic_DNA"/>
</dbReference>
<organism evidence="1 2">
    <name type="scientific">Pseudohoeflea coraliihabitans</name>
    <dbReference type="NCBI Taxonomy" id="2860393"/>
    <lineage>
        <taxon>Bacteria</taxon>
        <taxon>Pseudomonadati</taxon>
        <taxon>Pseudomonadota</taxon>
        <taxon>Alphaproteobacteria</taxon>
        <taxon>Hyphomicrobiales</taxon>
        <taxon>Rhizobiaceae</taxon>
        <taxon>Pseudohoeflea</taxon>
    </lineage>
</organism>
<sequence length="53" mass="6122">MNDDLKQRILGAMEDYASRQPEEGESWESWFHAAFDLAQQKVAKIIESDQPPN</sequence>